<dbReference type="InterPro" id="IPR031846">
    <property type="entry name" value="Hvcn1"/>
</dbReference>
<keyword evidence="7 15" id="KW-1133">Transmembrane helix</keyword>
<feature type="transmembrane region" description="Helical" evidence="15">
    <location>
        <begin position="84"/>
        <end position="103"/>
    </location>
</feature>
<sequence>MKLFQSSAKKEKQKKTPEKKRPVSTVTESSAVDLEKGGGISLAMIPIDEELFAIEPQIEERTSWRIKARDFICSPRFQYTMSGLVVLNLALSIGEFVISLFTAKGSVNEEAVDDIENAILCTNLSLLSFFVLEVIVRAGLIGFKPYFKDGWNILDFFIVSVSCIIEALYLENSFKELQKIVTVAMAFRLWNALRIVHLISRTLDNQEQARLDAAKDNNKKLQNELTEIQRKNDRLKKERDRQLGKTRKLEKELEIIQIKTINSFQQSWQKIVPLTSTVEIKSGLVKDKSITKNKYSNSINLIKTI</sequence>
<keyword evidence="18" id="KW-1185">Reference proteome</keyword>
<gene>
    <name evidence="17" type="ORF">CONCODRAFT_6030</name>
</gene>
<dbReference type="PANTHER" id="PTHR46480">
    <property type="entry name" value="F20B24.22"/>
    <property type="match status" value="1"/>
</dbReference>
<dbReference type="EMBL" id="KQ964478">
    <property type="protein sequence ID" value="KXN71299.1"/>
    <property type="molecule type" value="Genomic_DNA"/>
</dbReference>
<evidence type="ECO:0000256" key="5">
    <source>
        <dbReference type="ARBA" id="ARBA00022692"/>
    </source>
</evidence>
<evidence type="ECO:0000256" key="15">
    <source>
        <dbReference type="SAM" id="Phobius"/>
    </source>
</evidence>
<feature type="transmembrane region" description="Helical" evidence="15">
    <location>
        <begin position="152"/>
        <end position="170"/>
    </location>
</feature>
<feature type="domain" description="Ion transport" evidence="16">
    <location>
        <begin position="77"/>
        <end position="202"/>
    </location>
</feature>
<evidence type="ECO:0000256" key="13">
    <source>
        <dbReference type="SAM" id="Coils"/>
    </source>
</evidence>
<evidence type="ECO:0000256" key="12">
    <source>
        <dbReference type="ARBA" id="ARBA00031989"/>
    </source>
</evidence>
<comment type="subcellular location">
    <subcellularLocation>
        <location evidence="1">Cell membrane</location>
        <topology evidence="1">Multi-pass membrane protein</topology>
    </subcellularLocation>
</comment>
<organism evidence="17 18">
    <name type="scientific">Conidiobolus coronatus (strain ATCC 28846 / CBS 209.66 / NRRL 28638)</name>
    <name type="common">Delacroixia coronata</name>
    <dbReference type="NCBI Taxonomy" id="796925"/>
    <lineage>
        <taxon>Eukaryota</taxon>
        <taxon>Fungi</taxon>
        <taxon>Fungi incertae sedis</taxon>
        <taxon>Zoopagomycota</taxon>
        <taxon>Entomophthoromycotina</taxon>
        <taxon>Entomophthoromycetes</taxon>
        <taxon>Entomophthorales</taxon>
        <taxon>Ancylistaceae</taxon>
        <taxon>Conidiobolus</taxon>
    </lineage>
</organism>
<evidence type="ECO:0000259" key="16">
    <source>
        <dbReference type="Pfam" id="PF00520"/>
    </source>
</evidence>
<dbReference type="Proteomes" id="UP000070444">
    <property type="component" value="Unassembled WGS sequence"/>
</dbReference>
<feature type="coiled-coil region" evidence="13">
    <location>
        <begin position="204"/>
        <end position="252"/>
    </location>
</feature>
<feature type="region of interest" description="Disordered" evidence="14">
    <location>
        <begin position="1"/>
        <end position="29"/>
    </location>
</feature>
<keyword evidence="10 15" id="KW-0472">Membrane</keyword>
<dbReference type="GO" id="GO:0034702">
    <property type="term" value="C:monoatomic ion channel complex"/>
    <property type="evidence" value="ECO:0007669"/>
    <property type="project" value="UniProtKB-KW"/>
</dbReference>
<dbReference type="GO" id="GO:0005886">
    <property type="term" value="C:plasma membrane"/>
    <property type="evidence" value="ECO:0007669"/>
    <property type="project" value="UniProtKB-SubCell"/>
</dbReference>
<evidence type="ECO:0000256" key="2">
    <source>
        <dbReference type="ARBA" id="ARBA00015897"/>
    </source>
</evidence>
<evidence type="ECO:0000313" key="18">
    <source>
        <dbReference type="Proteomes" id="UP000070444"/>
    </source>
</evidence>
<feature type="transmembrane region" description="Helical" evidence="15">
    <location>
        <begin position="115"/>
        <end position="140"/>
    </location>
</feature>
<dbReference type="OrthoDB" id="2984333at2759"/>
<dbReference type="GO" id="GO:0030171">
    <property type="term" value="F:voltage-gated proton channel activity"/>
    <property type="evidence" value="ECO:0007669"/>
    <property type="project" value="InterPro"/>
</dbReference>
<evidence type="ECO:0000256" key="8">
    <source>
        <dbReference type="ARBA" id="ARBA00023054"/>
    </source>
</evidence>
<reference evidence="17 18" key="1">
    <citation type="journal article" date="2015" name="Genome Biol. Evol.">
        <title>Phylogenomic analyses indicate that early fungi evolved digesting cell walls of algal ancestors of land plants.</title>
        <authorList>
            <person name="Chang Y."/>
            <person name="Wang S."/>
            <person name="Sekimoto S."/>
            <person name="Aerts A.L."/>
            <person name="Choi C."/>
            <person name="Clum A."/>
            <person name="LaButti K.M."/>
            <person name="Lindquist E.A."/>
            <person name="Yee Ngan C."/>
            <person name="Ohm R.A."/>
            <person name="Salamov A.A."/>
            <person name="Grigoriev I.V."/>
            <person name="Spatafora J.W."/>
            <person name="Berbee M.L."/>
        </authorList>
    </citation>
    <scope>NUCLEOTIDE SEQUENCE [LARGE SCALE GENOMIC DNA]</scope>
    <source>
        <strain evidence="17 18">NRRL 28638</strain>
    </source>
</reference>
<keyword evidence="4" id="KW-1003">Cell membrane</keyword>
<protein>
    <recommendedName>
        <fullName evidence="2">Voltage-gated hydrogen channel 1</fullName>
    </recommendedName>
    <alternativeName>
        <fullName evidence="12">Hydrogen voltage-gated channel 1</fullName>
    </alternativeName>
</protein>
<keyword evidence="5 15" id="KW-0812">Transmembrane</keyword>
<evidence type="ECO:0000256" key="7">
    <source>
        <dbReference type="ARBA" id="ARBA00022989"/>
    </source>
</evidence>
<dbReference type="Pfam" id="PF00520">
    <property type="entry name" value="Ion_trans"/>
    <property type="match status" value="1"/>
</dbReference>
<evidence type="ECO:0000256" key="14">
    <source>
        <dbReference type="SAM" id="MobiDB-lite"/>
    </source>
</evidence>
<dbReference type="SUPFAM" id="SSF81324">
    <property type="entry name" value="Voltage-gated potassium channels"/>
    <property type="match status" value="1"/>
</dbReference>
<evidence type="ECO:0000256" key="6">
    <source>
        <dbReference type="ARBA" id="ARBA00022882"/>
    </source>
</evidence>
<evidence type="ECO:0000256" key="11">
    <source>
        <dbReference type="ARBA" id="ARBA00023303"/>
    </source>
</evidence>
<dbReference type="InterPro" id="IPR027359">
    <property type="entry name" value="Volt_channel_dom_sf"/>
</dbReference>
<evidence type="ECO:0000256" key="1">
    <source>
        <dbReference type="ARBA" id="ARBA00004651"/>
    </source>
</evidence>
<dbReference type="STRING" id="796925.A0A137P8J8"/>
<dbReference type="InterPro" id="IPR005821">
    <property type="entry name" value="Ion_trans_dom"/>
</dbReference>
<evidence type="ECO:0000256" key="4">
    <source>
        <dbReference type="ARBA" id="ARBA00022475"/>
    </source>
</evidence>
<accession>A0A137P8J8</accession>
<evidence type="ECO:0000313" key="17">
    <source>
        <dbReference type="EMBL" id="KXN71299.1"/>
    </source>
</evidence>
<proteinExistence type="predicted"/>
<dbReference type="Gene3D" id="1.20.120.350">
    <property type="entry name" value="Voltage-gated potassium channels. Chain C"/>
    <property type="match status" value="1"/>
</dbReference>
<keyword evidence="11" id="KW-0407">Ion channel</keyword>
<keyword evidence="8 13" id="KW-0175">Coiled coil</keyword>
<keyword evidence="3" id="KW-0813">Transport</keyword>
<evidence type="ECO:0000256" key="10">
    <source>
        <dbReference type="ARBA" id="ARBA00023136"/>
    </source>
</evidence>
<keyword evidence="9" id="KW-0406">Ion transport</keyword>
<name>A0A137P8J8_CONC2</name>
<dbReference type="PANTHER" id="PTHR46480:SF1">
    <property type="entry name" value="VOLTAGE-GATED HYDROGEN CHANNEL 1"/>
    <property type="match status" value="1"/>
</dbReference>
<evidence type="ECO:0000256" key="9">
    <source>
        <dbReference type="ARBA" id="ARBA00023065"/>
    </source>
</evidence>
<evidence type="ECO:0000256" key="3">
    <source>
        <dbReference type="ARBA" id="ARBA00022448"/>
    </source>
</evidence>
<dbReference type="AlphaFoldDB" id="A0A137P8J8"/>
<keyword evidence="6" id="KW-0851">Voltage-gated channel</keyword>
<feature type="compositionally biased region" description="Basic and acidic residues" evidence="14">
    <location>
        <begin position="8"/>
        <end position="21"/>
    </location>
</feature>